<organism evidence="2 3">
    <name type="scientific">Meloidogyne enterolobii</name>
    <name type="common">Root-knot nematode worm</name>
    <name type="synonym">Meloidogyne mayaguensis</name>
    <dbReference type="NCBI Taxonomy" id="390850"/>
    <lineage>
        <taxon>Eukaryota</taxon>
        <taxon>Metazoa</taxon>
        <taxon>Ecdysozoa</taxon>
        <taxon>Nematoda</taxon>
        <taxon>Chromadorea</taxon>
        <taxon>Rhabditida</taxon>
        <taxon>Tylenchina</taxon>
        <taxon>Tylenchomorpha</taxon>
        <taxon>Tylenchoidea</taxon>
        <taxon>Meloidogynidae</taxon>
        <taxon>Meloidogyninae</taxon>
        <taxon>Meloidogyne</taxon>
    </lineage>
</organism>
<proteinExistence type="predicted"/>
<dbReference type="Proteomes" id="UP000580250">
    <property type="component" value="Unassembled WGS sequence"/>
</dbReference>
<feature type="transmembrane region" description="Helical" evidence="1">
    <location>
        <begin position="20"/>
        <end position="37"/>
    </location>
</feature>
<comment type="caution">
    <text evidence="2">The sequence shown here is derived from an EMBL/GenBank/DDBJ whole genome shotgun (WGS) entry which is preliminary data.</text>
</comment>
<evidence type="ECO:0000313" key="2">
    <source>
        <dbReference type="EMBL" id="CAD2162021.1"/>
    </source>
</evidence>
<keyword evidence="1" id="KW-0812">Transmembrane</keyword>
<sequence>MQSLDLKKCGLKQIRYRSSFRYFELNYMTLLGTYIWITMFS</sequence>
<reference evidence="2 3" key="1">
    <citation type="submission" date="2020-08" db="EMBL/GenBank/DDBJ databases">
        <authorList>
            <person name="Koutsovoulos G."/>
            <person name="Danchin GJ E."/>
        </authorList>
    </citation>
    <scope>NUCLEOTIDE SEQUENCE [LARGE SCALE GENOMIC DNA]</scope>
</reference>
<gene>
    <name evidence="2" type="ORF">MENT_LOCUS15176</name>
</gene>
<evidence type="ECO:0000256" key="1">
    <source>
        <dbReference type="SAM" id="Phobius"/>
    </source>
</evidence>
<evidence type="ECO:0000313" key="3">
    <source>
        <dbReference type="Proteomes" id="UP000580250"/>
    </source>
</evidence>
<keyword evidence="1" id="KW-0472">Membrane</keyword>
<dbReference type="AlphaFoldDB" id="A0A6V7UNE7"/>
<accession>A0A6V7UNE7</accession>
<dbReference type="EMBL" id="CAJEWN010000089">
    <property type="protein sequence ID" value="CAD2162021.1"/>
    <property type="molecule type" value="Genomic_DNA"/>
</dbReference>
<protein>
    <submittedName>
        <fullName evidence="2">Uncharacterized protein</fullName>
    </submittedName>
</protein>
<keyword evidence="1" id="KW-1133">Transmembrane helix</keyword>
<name>A0A6V7UNE7_MELEN</name>